<dbReference type="Gene3D" id="3.90.1150.10">
    <property type="entry name" value="Aspartate Aminotransferase, domain 1"/>
    <property type="match status" value="1"/>
</dbReference>
<evidence type="ECO:0000313" key="4">
    <source>
        <dbReference type="EMBL" id="KZO94458.1"/>
    </source>
</evidence>
<dbReference type="Gene3D" id="3.40.640.10">
    <property type="entry name" value="Type I PLP-dependent aspartate aminotransferase-like (Major domain)"/>
    <property type="match status" value="1"/>
</dbReference>
<reference evidence="4 5" key="1">
    <citation type="journal article" date="2016" name="Mol. Biol. Evol.">
        <title>Comparative Genomics of Early-Diverging Mushroom-Forming Fungi Provides Insights into the Origins of Lignocellulose Decay Capabilities.</title>
        <authorList>
            <person name="Nagy L.G."/>
            <person name="Riley R."/>
            <person name="Tritt A."/>
            <person name="Adam C."/>
            <person name="Daum C."/>
            <person name="Floudas D."/>
            <person name="Sun H."/>
            <person name="Yadav J.S."/>
            <person name="Pangilinan J."/>
            <person name="Larsson K.H."/>
            <person name="Matsuura K."/>
            <person name="Barry K."/>
            <person name="Labutti K."/>
            <person name="Kuo R."/>
            <person name="Ohm R.A."/>
            <person name="Bhattacharya S.S."/>
            <person name="Shirouzu T."/>
            <person name="Yoshinaga Y."/>
            <person name="Martin F.M."/>
            <person name="Grigoriev I.V."/>
            <person name="Hibbett D.S."/>
        </authorList>
    </citation>
    <scope>NUCLEOTIDE SEQUENCE [LARGE SCALE GENOMIC DNA]</scope>
    <source>
        <strain evidence="4 5">TUFC12733</strain>
    </source>
</reference>
<keyword evidence="5" id="KW-1185">Reference proteome</keyword>
<dbReference type="PROSITE" id="PS00105">
    <property type="entry name" value="AA_TRANSFER_CLASS_1"/>
    <property type="match status" value="1"/>
</dbReference>
<dbReference type="InterPro" id="IPR015424">
    <property type="entry name" value="PyrdxlP-dep_Trfase"/>
</dbReference>
<dbReference type="GO" id="GO:0008483">
    <property type="term" value="F:transaminase activity"/>
    <property type="evidence" value="ECO:0007669"/>
    <property type="project" value="TreeGrafter"/>
</dbReference>
<dbReference type="OrthoDB" id="7042322at2759"/>
<comment type="similarity">
    <text evidence="1">Belongs to the class-I pyridoxal-phosphate-dependent aminotransferase family.</text>
</comment>
<dbReference type="GO" id="GO:0006520">
    <property type="term" value="P:amino acid metabolic process"/>
    <property type="evidence" value="ECO:0007669"/>
    <property type="project" value="TreeGrafter"/>
</dbReference>
<dbReference type="EMBL" id="KV417294">
    <property type="protein sequence ID" value="KZO94458.1"/>
    <property type="molecule type" value="Genomic_DNA"/>
</dbReference>
<accession>A0A167KB37</accession>
<dbReference type="InterPro" id="IPR004838">
    <property type="entry name" value="NHTrfase_class1_PyrdxlP-BS"/>
</dbReference>
<dbReference type="Proteomes" id="UP000076738">
    <property type="component" value="Unassembled WGS sequence"/>
</dbReference>
<evidence type="ECO:0000256" key="1">
    <source>
        <dbReference type="ARBA" id="ARBA00007441"/>
    </source>
</evidence>
<dbReference type="InterPro" id="IPR015421">
    <property type="entry name" value="PyrdxlP-dep_Trfase_major"/>
</dbReference>
<organism evidence="4 5">
    <name type="scientific">Calocera viscosa (strain TUFC12733)</name>
    <dbReference type="NCBI Taxonomy" id="1330018"/>
    <lineage>
        <taxon>Eukaryota</taxon>
        <taxon>Fungi</taxon>
        <taxon>Dikarya</taxon>
        <taxon>Basidiomycota</taxon>
        <taxon>Agaricomycotina</taxon>
        <taxon>Dacrymycetes</taxon>
        <taxon>Dacrymycetales</taxon>
        <taxon>Dacrymycetaceae</taxon>
        <taxon>Calocera</taxon>
    </lineage>
</organism>
<dbReference type="PANTHER" id="PTHR43795">
    <property type="entry name" value="BIFUNCTIONAL ASPARTATE AMINOTRANSFERASE AND GLUTAMATE/ASPARTATE-PREPHENATE AMINOTRANSFERASE-RELATED"/>
    <property type="match status" value="1"/>
</dbReference>
<dbReference type="InterPro" id="IPR004839">
    <property type="entry name" value="Aminotransferase_I/II_large"/>
</dbReference>
<dbReference type="SUPFAM" id="SSF53383">
    <property type="entry name" value="PLP-dependent transferases"/>
    <property type="match status" value="1"/>
</dbReference>
<name>A0A167KB37_CALVF</name>
<evidence type="ECO:0000259" key="3">
    <source>
        <dbReference type="Pfam" id="PF00155"/>
    </source>
</evidence>
<evidence type="ECO:0000256" key="2">
    <source>
        <dbReference type="ARBA" id="ARBA00022898"/>
    </source>
</evidence>
<dbReference type="CDD" id="cd00609">
    <property type="entry name" value="AAT_like"/>
    <property type="match status" value="1"/>
</dbReference>
<evidence type="ECO:0000313" key="5">
    <source>
        <dbReference type="Proteomes" id="UP000076738"/>
    </source>
</evidence>
<sequence>MLTDAYDATHNPDGYINLNAAQNTLQQAELLDFLSSRFTLKDVDFTFGDDFSGSQRLLKALARFVNKQFDPIKQVTQEDIVVGSGCGPISEQLLHFIADQGDGVLIPVPYFPGYTGDLMLRNGLKPVAVPVKLEDHFSATTIPLFEAALKQAEADGTPIRAVILCNPHNPLGQCYPKETILAYARFCEEHDLHLVCDEIFAFSIFPSDDVPNASPFVSALSLDLQKEAGCNPSRVHVMYGFSKDFNANGLRAGALISPYNNDILTAVRATSNYMKISGATSVLWSLILEDDAFWLQFLAENRKRLAKAYRFATAWLKFQHIPYFPAYAGHFVSGKSLRPVEEDKGAARDAEMIRRLLAAKVFVGSAAAFAYPTPGWVRITFAMRRDYLVVGLARLESVFELPRYAGLDGEKAQGKNHVLELGEVLEKTAL</sequence>
<dbReference type="STRING" id="1330018.A0A167KB37"/>
<dbReference type="InterPro" id="IPR015422">
    <property type="entry name" value="PyrdxlP-dep_Trfase_small"/>
</dbReference>
<gene>
    <name evidence="4" type="ORF">CALVIDRAFT_517277</name>
</gene>
<feature type="domain" description="Aminotransferase class I/classII large" evidence="3">
    <location>
        <begin position="39"/>
        <end position="388"/>
    </location>
</feature>
<dbReference type="PANTHER" id="PTHR43795:SF39">
    <property type="entry name" value="AMINOTRANSFERASE CLASS I_CLASSII DOMAIN-CONTAINING PROTEIN"/>
    <property type="match status" value="1"/>
</dbReference>
<dbReference type="PRINTS" id="PR00753">
    <property type="entry name" value="ACCSYNTHASE"/>
</dbReference>
<dbReference type="AlphaFoldDB" id="A0A167KB37"/>
<keyword evidence="2" id="KW-0663">Pyridoxal phosphate</keyword>
<dbReference type="GO" id="GO:0030170">
    <property type="term" value="F:pyridoxal phosphate binding"/>
    <property type="evidence" value="ECO:0007669"/>
    <property type="project" value="InterPro"/>
</dbReference>
<dbReference type="InterPro" id="IPR050478">
    <property type="entry name" value="Ethylene_sulfur-biosynth"/>
</dbReference>
<dbReference type="Pfam" id="PF00155">
    <property type="entry name" value="Aminotran_1_2"/>
    <property type="match status" value="1"/>
</dbReference>
<keyword evidence="4" id="KW-0808">Transferase</keyword>
<protein>
    <submittedName>
        <fullName evidence="4">PLP-dependent transferase</fullName>
    </submittedName>
</protein>
<proteinExistence type="inferred from homology"/>